<organism evidence="2 3">
    <name type="scientific">Liparis tanakae</name>
    <name type="common">Tanaka's snailfish</name>
    <dbReference type="NCBI Taxonomy" id="230148"/>
    <lineage>
        <taxon>Eukaryota</taxon>
        <taxon>Metazoa</taxon>
        <taxon>Chordata</taxon>
        <taxon>Craniata</taxon>
        <taxon>Vertebrata</taxon>
        <taxon>Euteleostomi</taxon>
        <taxon>Actinopterygii</taxon>
        <taxon>Neopterygii</taxon>
        <taxon>Teleostei</taxon>
        <taxon>Neoteleostei</taxon>
        <taxon>Acanthomorphata</taxon>
        <taxon>Eupercaria</taxon>
        <taxon>Perciformes</taxon>
        <taxon>Cottioidei</taxon>
        <taxon>Cottales</taxon>
        <taxon>Liparidae</taxon>
        <taxon>Liparis</taxon>
    </lineage>
</organism>
<comment type="caution">
    <text evidence="2">The sequence shown here is derived from an EMBL/GenBank/DDBJ whole genome shotgun (WGS) entry which is preliminary data.</text>
</comment>
<protein>
    <submittedName>
        <fullName evidence="2">Uncharacterized protein</fullName>
    </submittedName>
</protein>
<accession>A0A4Z2EGN0</accession>
<name>A0A4Z2EGN0_9TELE</name>
<evidence type="ECO:0000313" key="3">
    <source>
        <dbReference type="Proteomes" id="UP000314294"/>
    </source>
</evidence>
<reference evidence="2 3" key="1">
    <citation type="submission" date="2019-03" db="EMBL/GenBank/DDBJ databases">
        <title>First draft genome of Liparis tanakae, snailfish: a comprehensive survey of snailfish specific genes.</title>
        <authorList>
            <person name="Kim W."/>
            <person name="Song I."/>
            <person name="Jeong J.-H."/>
            <person name="Kim D."/>
            <person name="Kim S."/>
            <person name="Ryu S."/>
            <person name="Song J.Y."/>
            <person name="Lee S.K."/>
        </authorList>
    </citation>
    <scope>NUCLEOTIDE SEQUENCE [LARGE SCALE GENOMIC DNA]</scope>
    <source>
        <tissue evidence="2">Muscle</tissue>
    </source>
</reference>
<sequence>MAAAAPPSPLRPRRSAPSLRPPLRPRRYVHRYTPVSTPPPLRPLAPPPRPAPHRAELVVVIVEVGAAALPRWPREGCWEL</sequence>
<proteinExistence type="predicted"/>
<dbReference type="Proteomes" id="UP000314294">
    <property type="component" value="Unassembled WGS sequence"/>
</dbReference>
<feature type="compositionally biased region" description="Pro residues" evidence="1">
    <location>
        <begin position="36"/>
        <end position="50"/>
    </location>
</feature>
<feature type="compositionally biased region" description="Pro residues" evidence="1">
    <location>
        <begin position="1"/>
        <end position="10"/>
    </location>
</feature>
<feature type="region of interest" description="Disordered" evidence="1">
    <location>
        <begin position="1"/>
        <end position="50"/>
    </location>
</feature>
<dbReference type="EMBL" id="SRLO01007972">
    <property type="protein sequence ID" value="TNN27634.1"/>
    <property type="molecule type" value="Genomic_DNA"/>
</dbReference>
<evidence type="ECO:0000313" key="2">
    <source>
        <dbReference type="EMBL" id="TNN27634.1"/>
    </source>
</evidence>
<dbReference type="AlphaFoldDB" id="A0A4Z2EGN0"/>
<keyword evidence="3" id="KW-1185">Reference proteome</keyword>
<gene>
    <name evidence="2" type="ORF">EYF80_062219</name>
</gene>
<evidence type="ECO:0000256" key="1">
    <source>
        <dbReference type="SAM" id="MobiDB-lite"/>
    </source>
</evidence>